<organism evidence="4 5">
    <name type="scientific">Deinococcus roseus</name>
    <dbReference type="NCBI Taxonomy" id="392414"/>
    <lineage>
        <taxon>Bacteria</taxon>
        <taxon>Thermotogati</taxon>
        <taxon>Deinococcota</taxon>
        <taxon>Deinococci</taxon>
        <taxon>Deinococcales</taxon>
        <taxon>Deinococcaceae</taxon>
        <taxon>Deinococcus</taxon>
    </lineage>
</organism>
<comment type="caution">
    <text evidence="4">The sequence shown here is derived from an EMBL/GenBank/DDBJ whole genome shotgun (WGS) entry which is preliminary data.</text>
</comment>
<dbReference type="CDD" id="cd02440">
    <property type="entry name" value="AdoMet_MTases"/>
    <property type="match status" value="1"/>
</dbReference>
<evidence type="ECO:0000256" key="2">
    <source>
        <dbReference type="ARBA" id="ARBA00022679"/>
    </source>
</evidence>
<dbReference type="PANTHER" id="PTHR10509">
    <property type="entry name" value="O-METHYLTRANSFERASE-RELATED"/>
    <property type="match status" value="1"/>
</dbReference>
<keyword evidence="3" id="KW-0949">S-adenosyl-L-methionine</keyword>
<keyword evidence="1" id="KW-0489">Methyltransferase</keyword>
<dbReference type="PANTHER" id="PTHR10509:SF14">
    <property type="entry name" value="CAFFEOYL-COA O-METHYLTRANSFERASE 3-RELATED"/>
    <property type="match status" value="1"/>
</dbReference>
<dbReference type="Pfam" id="PF01596">
    <property type="entry name" value="Methyltransf_3"/>
    <property type="match status" value="1"/>
</dbReference>
<name>A0ABQ2CVE1_9DEIO</name>
<dbReference type="InterPro" id="IPR002935">
    <property type="entry name" value="SAM_O-MeTrfase"/>
</dbReference>
<reference evidence="5" key="1">
    <citation type="journal article" date="2019" name="Int. J. Syst. Evol. Microbiol.">
        <title>The Global Catalogue of Microorganisms (GCM) 10K type strain sequencing project: providing services to taxonomists for standard genome sequencing and annotation.</title>
        <authorList>
            <consortium name="The Broad Institute Genomics Platform"/>
            <consortium name="The Broad Institute Genome Sequencing Center for Infectious Disease"/>
            <person name="Wu L."/>
            <person name="Ma J."/>
        </authorList>
    </citation>
    <scope>NUCLEOTIDE SEQUENCE [LARGE SCALE GENOMIC DNA]</scope>
    <source>
        <strain evidence="5">JCM 14370</strain>
    </source>
</reference>
<dbReference type="Gene3D" id="3.40.50.150">
    <property type="entry name" value="Vaccinia Virus protein VP39"/>
    <property type="match status" value="1"/>
</dbReference>
<gene>
    <name evidence="4" type="ORF">GCM10008938_02970</name>
</gene>
<proteinExistence type="predicted"/>
<dbReference type="InterPro" id="IPR050362">
    <property type="entry name" value="Cation-dep_OMT"/>
</dbReference>
<keyword evidence="5" id="KW-1185">Reference proteome</keyword>
<accession>A0ABQ2CVE1</accession>
<sequence length="219" mass="24474">MTEETLLALDSYIQKHYAQEDRVLKNILTHSNEAGLDPIQLSPTQAKMLHLLVKIQGAKRILEVGSLGGYSGTWLARALPQDGKLITLEINPDAARVARSNFEQAGLSDRVEVIEGDAIQTMKGLLKQEPFDFVFIDADKTLYPEYYEFAMRLVHPGSLIVLDNVVQQGKILDPSLKESRNRKVRELNAFIGLDPRVEAIMVPTFTSKGLDGFLVVRVK</sequence>
<dbReference type="SUPFAM" id="SSF53335">
    <property type="entry name" value="S-adenosyl-L-methionine-dependent methyltransferases"/>
    <property type="match status" value="1"/>
</dbReference>
<dbReference type="RefSeq" id="WP_188998759.1">
    <property type="nucleotide sequence ID" value="NZ_BMOD01000001.1"/>
</dbReference>
<dbReference type="InterPro" id="IPR029063">
    <property type="entry name" value="SAM-dependent_MTases_sf"/>
</dbReference>
<dbReference type="Proteomes" id="UP000632222">
    <property type="component" value="Unassembled WGS sequence"/>
</dbReference>
<evidence type="ECO:0000313" key="4">
    <source>
        <dbReference type="EMBL" id="GGJ20178.1"/>
    </source>
</evidence>
<evidence type="ECO:0000313" key="5">
    <source>
        <dbReference type="Proteomes" id="UP000632222"/>
    </source>
</evidence>
<evidence type="ECO:0000256" key="3">
    <source>
        <dbReference type="ARBA" id="ARBA00022691"/>
    </source>
</evidence>
<dbReference type="EMBL" id="BMOD01000001">
    <property type="protein sequence ID" value="GGJ20178.1"/>
    <property type="molecule type" value="Genomic_DNA"/>
</dbReference>
<protein>
    <submittedName>
        <fullName evidence="4">O-methyltransferase</fullName>
    </submittedName>
</protein>
<evidence type="ECO:0000256" key="1">
    <source>
        <dbReference type="ARBA" id="ARBA00022603"/>
    </source>
</evidence>
<dbReference type="PROSITE" id="PS51682">
    <property type="entry name" value="SAM_OMT_I"/>
    <property type="match status" value="1"/>
</dbReference>
<keyword evidence="2" id="KW-0808">Transferase</keyword>